<dbReference type="OrthoDB" id="5952844at2"/>
<dbReference type="Proteomes" id="UP000198984">
    <property type="component" value="Unassembled WGS sequence"/>
</dbReference>
<dbReference type="AlphaFoldDB" id="A0A1H8EVU0"/>
<protein>
    <submittedName>
        <fullName evidence="1">Uncharacterized protein</fullName>
    </submittedName>
</protein>
<keyword evidence="2" id="KW-1185">Reference proteome</keyword>
<dbReference type="RefSeq" id="WP_089919104.1">
    <property type="nucleotide sequence ID" value="NZ_FOBB01000009.1"/>
</dbReference>
<gene>
    <name evidence="1" type="ORF">SAMN04488505_10946</name>
</gene>
<sequence>MPNDNLISVAVAPTAMDAIQQAITTIKTHLPFLLKLSPDEKRIYARMGDKSLPFVDKALGYAETNPHLVPPYLQVMEFKKDMELVKSLTRSSSL</sequence>
<reference evidence="1 2" key="1">
    <citation type="submission" date="2016-10" db="EMBL/GenBank/DDBJ databases">
        <authorList>
            <person name="de Groot N.N."/>
        </authorList>
    </citation>
    <scope>NUCLEOTIDE SEQUENCE [LARGE SCALE GENOMIC DNA]</scope>
    <source>
        <strain evidence="1 2">DSM 21039</strain>
    </source>
</reference>
<evidence type="ECO:0000313" key="1">
    <source>
        <dbReference type="EMBL" id="SEN23589.1"/>
    </source>
</evidence>
<evidence type="ECO:0000313" key="2">
    <source>
        <dbReference type="Proteomes" id="UP000198984"/>
    </source>
</evidence>
<dbReference type="STRING" id="573321.SAMN04488505_10946"/>
<accession>A0A1H8EVU0</accession>
<name>A0A1H8EVU0_9BACT</name>
<organism evidence="1 2">
    <name type="scientific">Chitinophaga rupis</name>
    <dbReference type="NCBI Taxonomy" id="573321"/>
    <lineage>
        <taxon>Bacteria</taxon>
        <taxon>Pseudomonadati</taxon>
        <taxon>Bacteroidota</taxon>
        <taxon>Chitinophagia</taxon>
        <taxon>Chitinophagales</taxon>
        <taxon>Chitinophagaceae</taxon>
        <taxon>Chitinophaga</taxon>
    </lineage>
</organism>
<dbReference type="EMBL" id="FOBB01000009">
    <property type="protein sequence ID" value="SEN23589.1"/>
    <property type="molecule type" value="Genomic_DNA"/>
</dbReference>
<proteinExistence type="predicted"/>